<evidence type="ECO:0000313" key="11">
    <source>
        <dbReference type="Proteomes" id="UP001500630"/>
    </source>
</evidence>
<dbReference type="Pfam" id="PF00005">
    <property type="entry name" value="ABC_tran"/>
    <property type="match status" value="1"/>
</dbReference>
<dbReference type="RefSeq" id="WP_345562110.1">
    <property type="nucleotide sequence ID" value="NZ_BAABDQ010000005.1"/>
</dbReference>
<accession>A0ABP6WAM5</accession>
<feature type="domain" description="ABC transmembrane type-1" evidence="9">
    <location>
        <begin position="182"/>
        <end position="284"/>
    </location>
</feature>
<reference evidence="11" key="1">
    <citation type="journal article" date="2019" name="Int. J. Syst. Evol. Microbiol.">
        <title>The Global Catalogue of Microorganisms (GCM) 10K type strain sequencing project: providing services to taxonomists for standard genome sequencing and annotation.</title>
        <authorList>
            <consortium name="The Broad Institute Genomics Platform"/>
            <consortium name="The Broad Institute Genome Sequencing Center for Infectious Disease"/>
            <person name="Wu L."/>
            <person name="Ma J."/>
        </authorList>
    </citation>
    <scope>NUCLEOTIDE SEQUENCE [LARGE SCALE GENOMIC DNA]</scope>
    <source>
        <strain evidence="11">JCM 17326</strain>
    </source>
</reference>
<dbReference type="SUPFAM" id="SSF90123">
    <property type="entry name" value="ABC transporter transmembrane region"/>
    <property type="match status" value="1"/>
</dbReference>
<evidence type="ECO:0000256" key="6">
    <source>
        <dbReference type="ARBA" id="ARBA00023136"/>
    </source>
</evidence>
<name>A0ABP6WAM5_9ACTN</name>
<dbReference type="InterPro" id="IPR027417">
    <property type="entry name" value="P-loop_NTPase"/>
</dbReference>
<feature type="transmembrane region" description="Helical" evidence="7">
    <location>
        <begin position="237"/>
        <end position="261"/>
    </location>
</feature>
<evidence type="ECO:0000259" key="8">
    <source>
        <dbReference type="PROSITE" id="PS50893"/>
    </source>
</evidence>
<dbReference type="InterPro" id="IPR003439">
    <property type="entry name" value="ABC_transporter-like_ATP-bd"/>
</dbReference>
<gene>
    <name evidence="10" type="ORF">GCM10022419_030130</name>
</gene>
<dbReference type="SUPFAM" id="SSF52540">
    <property type="entry name" value="P-loop containing nucleoside triphosphate hydrolases"/>
    <property type="match status" value="1"/>
</dbReference>
<dbReference type="InterPro" id="IPR003593">
    <property type="entry name" value="AAA+_ATPase"/>
</dbReference>
<evidence type="ECO:0000256" key="5">
    <source>
        <dbReference type="ARBA" id="ARBA00022989"/>
    </source>
</evidence>
<evidence type="ECO:0000256" key="1">
    <source>
        <dbReference type="ARBA" id="ARBA00004651"/>
    </source>
</evidence>
<dbReference type="PANTHER" id="PTHR24221:SF654">
    <property type="entry name" value="ATP-BINDING CASSETTE SUB-FAMILY B MEMBER 6"/>
    <property type="match status" value="1"/>
</dbReference>
<organism evidence="10 11">
    <name type="scientific">Nonomuraea rosea</name>
    <dbReference type="NCBI Taxonomy" id="638574"/>
    <lineage>
        <taxon>Bacteria</taxon>
        <taxon>Bacillati</taxon>
        <taxon>Actinomycetota</taxon>
        <taxon>Actinomycetes</taxon>
        <taxon>Streptosporangiales</taxon>
        <taxon>Streptosporangiaceae</taxon>
        <taxon>Nonomuraea</taxon>
    </lineage>
</organism>
<dbReference type="Gene3D" id="3.40.50.300">
    <property type="entry name" value="P-loop containing nucleotide triphosphate hydrolases"/>
    <property type="match status" value="1"/>
</dbReference>
<comment type="caution">
    <text evidence="10">The sequence shown here is derived from an EMBL/GenBank/DDBJ whole genome shotgun (WGS) entry which is preliminary data.</text>
</comment>
<comment type="subcellular location">
    <subcellularLocation>
        <location evidence="1">Cell membrane</location>
        <topology evidence="1">Multi-pass membrane protein</topology>
    </subcellularLocation>
</comment>
<dbReference type="PROSITE" id="PS50893">
    <property type="entry name" value="ABC_TRANSPORTER_2"/>
    <property type="match status" value="1"/>
</dbReference>
<evidence type="ECO:0000259" key="9">
    <source>
        <dbReference type="PROSITE" id="PS50929"/>
    </source>
</evidence>
<feature type="transmembrane region" description="Helical" evidence="7">
    <location>
        <begin position="134"/>
        <end position="157"/>
    </location>
</feature>
<dbReference type="PANTHER" id="PTHR24221">
    <property type="entry name" value="ATP-BINDING CASSETTE SUB-FAMILY B"/>
    <property type="match status" value="1"/>
</dbReference>
<dbReference type="SMART" id="SM00382">
    <property type="entry name" value="AAA"/>
    <property type="match status" value="1"/>
</dbReference>
<dbReference type="InterPro" id="IPR036640">
    <property type="entry name" value="ABC1_TM_sf"/>
</dbReference>
<dbReference type="InterPro" id="IPR039421">
    <property type="entry name" value="Type_1_exporter"/>
</dbReference>
<dbReference type="GO" id="GO:0005524">
    <property type="term" value="F:ATP binding"/>
    <property type="evidence" value="ECO:0007669"/>
    <property type="project" value="UniProtKB-KW"/>
</dbReference>
<evidence type="ECO:0000256" key="3">
    <source>
        <dbReference type="ARBA" id="ARBA00022741"/>
    </source>
</evidence>
<feature type="domain" description="ABC transporter" evidence="8">
    <location>
        <begin position="336"/>
        <end position="566"/>
    </location>
</feature>
<keyword evidence="5 7" id="KW-1133">Transmembrane helix</keyword>
<proteinExistence type="predicted"/>
<keyword evidence="11" id="KW-1185">Reference proteome</keyword>
<keyword evidence="4 10" id="KW-0067">ATP-binding</keyword>
<keyword evidence="3" id="KW-0547">Nucleotide-binding</keyword>
<protein>
    <submittedName>
        <fullName evidence="10">ABC transporter ATP-binding protein</fullName>
    </submittedName>
</protein>
<feature type="transmembrane region" description="Helical" evidence="7">
    <location>
        <begin position="267"/>
        <end position="287"/>
    </location>
</feature>
<evidence type="ECO:0000313" key="10">
    <source>
        <dbReference type="EMBL" id="GAA3547852.1"/>
    </source>
</evidence>
<dbReference type="Gene3D" id="1.20.1560.10">
    <property type="entry name" value="ABC transporter type 1, transmembrane domain"/>
    <property type="match status" value="1"/>
</dbReference>
<evidence type="ECO:0000256" key="2">
    <source>
        <dbReference type="ARBA" id="ARBA00022692"/>
    </source>
</evidence>
<dbReference type="Proteomes" id="UP001500630">
    <property type="component" value="Unassembled WGS sequence"/>
</dbReference>
<evidence type="ECO:0000256" key="7">
    <source>
        <dbReference type="SAM" id="Phobius"/>
    </source>
</evidence>
<dbReference type="EMBL" id="BAABDQ010000005">
    <property type="protein sequence ID" value="GAA3547852.1"/>
    <property type="molecule type" value="Genomic_DNA"/>
</dbReference>
<dbReference type="InterPro" id="IPR017871">
    <property type="entry name" value="ABC_transporter-like_CS"/>
</dbReference>
<sequence>MRAAALLPLAGVRRLLPLGILTAGAAVLGPLGTLPLGALISHGGLWPPAALLAVLLAQELCTALREPAGAAAARRIDGVLRSRVRAAVSAMPLAWLESAEVQADIRLALAGHRGRTAGAAAVAWAGEAGRLASALLGAVVLAAHVWWLAPFALAPAIAQNRRITSMLVGPGGVETLADSPGQALLRRRADYLAEVAGGPGAAKELRVFGLEAFFIGRYAAAMRAFVAPRARGRRRAVLGYGWILGLQLLGAAGVLATLAWLTAAGALGAGALAQCVLAALLVFAYGAGSFQMFEIAYGTRPYEATLRLLRPAPAVLPSVPPAVPLAVPSGTAFTGACLERVSFTYPNGTAPVLKGLDLRIRPGERLAVVGLNGAGKTTLAKLLTGLYPAQEGRVVPIPDAAVVFQDFARYPLPLRDNIRLGDPAFDGTDADVLAALTAVDATDLLDGLPDGLDTPLSRAFTGGRDLSGGQWQKVALARAVYALNAGRQVLVVDEPTAHLDARAEREVFERLLERTRGRTLVLISHRFATVRRADRIVVLDDGAVAEEGGHAGLLALDGRYARWYRMQAGLLLGGAR</sequence>
<dbReference type="PROSITE" id="PS00211">
    <property type="entry name" value="ABC_TRANSPORTER_1"/>
    <property type="match status" value="1"/>
</dbReference>
<keyword evidence="6 7" id="KW-0472">Membrane</keyword>
<evidence type="ECO:0000256" key="4">
    <source>
        <dbReference type="ARBA" id="ARBA00022840"/>
    </source>
</evidence>
<dbReference type="PROSITE" id="PS50929">
    <property type="entry name" value="ABC_TM1F"/>
    <property type="match status" value="1"/>
</dbReference>
<dbReference type="InterPro" id="IPR011527">
    <property type="entry name" value="ABC1_TM_dom"/>
</dbReference>
<keyword evidence="2 7" id="KW-0812">Transmembrane</keyword>